<organism evidence="3 4">
    <name type="scientific">Vespula squamosa</name>
    <name type="common">Southern yellow jacket</name>
    <name type="synonym">Wasp</name>
    <dbReference type="NCBI Taxonomy" id="30214"/>
    <lineage>
        <taxon>Eukaryota</taxon>
        <taxon>Metazoa</taxon>
        <taxon>Ecdysozoa</taxon>
        <taxon>Arthropoda</taxon>
        <taxon>Hexapoda</taxon>
        <taxon>Insecta</taxon>
        <taxon>Pterygota</taxon>
        <taxon>Neoptera</taxon>
        <taxon>Endopterygota</taxon>
        <taxon>Hymenoptera</taxon>
        <taxon>Apocrita</taxon>
        <taxon>Aculeata</taxon>
        <taxon>Vespoidea</taxon>
        <taxon>Vespidae</taxon>
        <taxon>Vespinae</taxon>
        <taxon>Vespula</taxon>
    </lineage>
</organism>
<sequence length="255" mass="27540">MSSPSLKYPCRGGTQASASSEGNFEVLLALVGGARTSGFRNRLGWRKRRMPIKRTSTVLKDPTAWWLSGCNTFSRNDSTACGLSGCNTFNRNVLQLATCMELIGVEVEGGCRRVNSSSSSNSSSRSSRSSKSSSRTCRASCENRLSAPSKYSLSDLRLRDNASMVMRLVDGWTKRGRDSILHSTLGYCAYCFMALKILKGSLIITMSRSIVRDEGSRGMERNAQGCYTLLVGTGTVLVFGTGTGAIAFENGVKDG</sequence>
<evidence type="ECO:0000313" key="4">
    <source>
        <dbReference type="Proteomes" id="UP001607302"/>
    </source>
</evidence>
<dbReference type="Proteomes" id="UP001607302">
    <property type="component" value="Unassembled WGS sequence"/>
</dbReference>
<proteinExistence type="predicted"/>
<protein>
    <submittedName>
        <fullName evidence="3">Uncharacterized protein</fullName>
    </submittedName>
</protein>
<reference evidence="3 4" key="1">
    <citation type="journal article" date="2024" name="Ann. Entomol. Soc. Am.">
        <title>Genomic analyses of the southern and eastern yellowjacket wasps (Hymenoptera: Vespidae) reveal evolutionary signatures of social life.</title>
        <authorList>
            <person name="Catto M.A."/>
            <person name="Caine P.B."/>
            <person name="Orr S.E."/>
            <person name="Hunt B.G."/>
            <person name="Goodisman M.A.D."/>
        </authorList>
    </citation>
    <scope>NUCLEOTIDE SEQUENCE [LARGE SCALE GENOMIC DNA]</scope>
    <source>
        <strain evidence="3">233</strain>
        <tissue evidence="3">Head and thorax</tissue>
    </source>
</reference>
<gene>
    <name evidence="3" type="ORF">V1478_004828</name>
</gene>
<feature type="transmembrane region" description="Helical" evidence="2">
    <location>
        <begin position="226"/>
        <end position="248"/>
    </location>
</feature>
<evidence type="ECO:0000256" key="2">
    <source>
        <dbReference type="SAM" id="Phobius"/>
    </source>
</evidence>
<feature type="region of interest" description="Disordered" evidence="1">
    <location>
        <begin position="113"/>
        <end position="137"/>
    </location>
</feature>
<accession>A0ABD2BFP0</accession>
<keyword evidence="2" id="KW-1133">Transmembrane helix</keyword>
<name>A0ABD2BFP0_VESSQ</name>
<keyword evidence="4" id="KW-1185">Reference proteome</keyword>
<feature type="compositionally biased region" description="Low complexity" evidence="1">
    <location>
        <begin position="113"/>
        <end position="135"/>
    </location>
</feature>
<comment type="caution">
    <text evidence="3">The sequence shown here is derived from an EMBL/GenBank/DDBJ whole genome shotgun (WGS) entry which is preliminary data.</text>
</comment>
<keyword evidence="2" id="KW-0812">Transmembrane</keyword>
<keyword evidence="2" id="KW-0472">Membrane</keyword>
<evidence type="ECO:0000256" key="1">
    <source>
        <dbReference type="SAM" id="MobiDB-lite"/>
    </source>
</evidence>
<feature type="transmembrane region" description="Helical" evidence="2">
    <location>
        <begin position="184"/>
        <end position="205"/>
    </location>
</feature>
<dbReference type="EMBL" id="JAUDFV010000105">
    <property type="protein sequence ID" value="KAL2731283.1"/>
    <property type="molecule type" value="Genomic_DNA"/>
</dbReference>
<dbReference type="AlphaFoldDB" id="A0ABD2BFP0"/>
<evidence type="ECO:0000313" key="3">
    <source>
        <dbReference type="EMBL" id="KAL2731283.1"/>
    </source>
</evidence>